<comment type="caution">
    <text evidence="9">The sequence shown here is derived from an EMBL/GenBank/DDBJ whole genome shotgun (WGS) entry which is preliminary data.</text>
</comment>
<dbReference type="Proteomes" id="UP000253529">
    <property type="component" value="Unassembled WGS sequence"/>
</dbReference>
<dbReference type="GO" id="GO:0005886">
    <property type="term" value="C:plasma membrane"/>
    <property type="evidence" value="ECO:0007669"/>
    <property type="project" value="UniProtKB-SubCell"/>
</dbReference>
<evidence type="ECO:0000313" key="10">
    <source>
        <dbReference type="Proteomes" id="UP000253529"/>
    </source>
</evidence>
<gene>
    <name evidence="9" type="ORF">DFR50_13068</name>
</gene>
<evidence type="ECO:0000256" key="7">
    <source>
        <dbReference type="ARBA" id="ARBA00023136"/>
    </source>
</evidence>
<evidence type="ECO:0000256" key="6">
    <source>
        <dbReference type="ARBA" id="ARBA00022989"/>
    </source>
</evidence>
<dbReference type="Pfam" id="PF06146">
    <property type="entry name" value="PsiE"/>
    <property type="match status" value="1"/>
</dbReference>
<evidence type="ECO:0000256" key="8">
    <source>
        <dbReference type="SAM" id="Phobius"/>
    </source>
</evidence>
<feature type="transmembrane region" description="Helical" evidence="8">
    <location>
        <begin position="25"/>
        <end position="52"/>
    </location>
</feature>
<name>A0A366EVT2_9HYPH</name>
<comment type="similarity">
    <text evidence="2">Belongs to the PsiE family.</text>
</comment>
<evidence type="ECO:0000256" key="3">
    <source>
        <dbReference type="ARBA" id="ARBA00021903"/>
    </source>
</evidence>
<feature type="transmembrane region" description="Helical" evidence="8">
    <location>
        <begin position="90"/>
        <end position="107"/>
    </location>
</feature>
<dbReference type="PIRSF" id="PIRSF029598">
    <property type="entry name" value="PsiE"/>
    <property type="match status" value="1"/>
</dbReference>
<keyword evidence="7 8" id="KW-0472">Membrane</keyword>
<dbReference type="AlphaFoldDB" id="A0A366EVT2"/>
<evidence type="ECO:0000313" key="9">
    <source>
        <dbReference type="EMBL" id="RBP06511.1"/>
    </source>
</evidence>
<dbReference type="InterPro" id="IPR020948">
    <property type="entry name" value="P_starv_induced_PsiE-like"/>
</dbReference>
<keyword evidence="4" id="KW-1003">Cell membrane</keyword>
<dbReference type="EMBL" id="QNRK01000030">
    <property type="protein sequence ID" value="RBP06511.1"/>
    <property type="molecule type" value="Genomic_DNA"/>
</dbReference>
<evidence type="ECO:0000256" key="5">
    <source>
        <dbReference type="ARBA" id="ARBA00022692"/>
    </source>
</evidence>
<proteinExistence type="inferred from homology"/>
<comment type="subcellular location">
    <subcellularLocation>
        <location evidence="1">Cell inner membrane</location>
        <topology evidence="1">Multi-pass membrane protein</topology>
    </subcellularLocation>
</comment>
<accession>A0A366EVT2</accession>
<dbReference type="OrthoDB" id="9792470at2"/>
<dbReference type="GO" id="GO:0016036">
    <property type="term" value="P:cellular response to phosphate starvation"/>
    <property type="evidence" value="ECO:0007669"/>
    <property type="project" value="InterPro"/>
</dbReference>
<evidence type="ECO:0000256" key="1">
    <source>
        <dbReference type="ARBA" id="ARBA00004429"/>
    </source>
</evidence>
<organism evidence="9 10">
    <name type="scientific">Roseiarcus fermentans</name>
    <dbReference type="NCBI Taxonomy" id="1473586"/>
    <lineage>
        <taxon>Bacteria</taxon>
        <taxon>Pseudomonadati</taxon>
        <taxon>Pseudomonadota</taxon>
        <taxon>Alphaproteobacteria</taxon>
        <taxon>Hyphomicrobiales</taxon>
        <taxon>Roseiarcaceae</taxon>
        <taxon>Roseiarcus</taxon>
    </lineage>
</organism>
<dbReference type="PANTHER" id="PTHR37819:SF1">
    <property type="entry name" value="PROTEIN PSIE"/>
    <property type="match status" value="1"/>
</dbReference>
<keyword evidence="10" id="KW-1185">Reference proteome</keyword>
<dbReference type="PANTHER" id="PTHR37819">
    <property type="entry name" value="PROTEIN PSIE"/>
    <property type="match status" value="1"/>
</dbReference>
<reference evidence="9 10" key="1">
    <citation type="submission" date="2018-06" db="EMBL/GenBank/DDBJ databases">
        <title>Genomic Encyclopedia of Type Strains, Phase IV (KMG-IV): sequencing the most valuable type-strain genomes for metagenomic binning, comparative biology and taxonomic classification.</title>
        <authorList>
            <person name="Goeker M."/>
        </authorList>
    </citation>
    <scope>NUCLEOTIDE SEQUENCE [LARGE SCALE GENOMIC DNA]</scope>
    <source>
        <strain evidence="9 10">DSM 24875</strain>
    </source>
</reference>
<evidence type="ECO:0000256" key="4">
    <source>
        <dbReference type="ARBA" id="ARBA00022475"/>
    </source>
</evidence>
<keyword evidence="6 8" id="KW-1133">Transmembrane helix</keyword>
<dbReference type="InterPro" id="IPR009315">
    <property type="entry name" value="P_starv_induced_PsiE"/>
</dbReference>
<protein>
    <recommendedName>
        <fullName evidence="3">Protein PsiE</fullName>
    </recommendedName>
</protein>
<feature type="transmembrane region" description="Helical" evidence="8">
    <location>
        <begin position="64"/>
        <end position="83"/>
    </location>
</feature>
<dbReference type="RefSeq" id="WP_113891572.1">
    <property type="nucleotide sequence ID" value="NZ_QNRK01000030.1"/>
</dbReference>
<feature type="transmembrane region" description="Helical" evidence="8">
    <location>
        <begin position="113"/>
        <end position="134"/>
    </location>
</feature>
<evidence type="ECO:0000256" key="2">
    <source>
        <dbReference type="ARBA" id="ARBA00005632"/>
    </source>
</evidence>
<sequence>MSDTGARIKAADKRMRKTLDPVGEFLTDCFHLLGLFAIGGATVWAAGAAFYQMILKGYPSIEDLLLLFIYLEIGSMVGIYFRTNHMPVRFLLYVGITALTRHMIGFVQETTGANLEILIFAVSTLILAFAVLVIRFTSSRYPSPTYGEAGQSGVKVD</sequence>
<keyword evidence="5 8" id="KW-0812">Transmembrane</keyword>